<dbReference type="InterPro" id="IPR025486">
    <property type="entry name" value="DUF4378"/>
</dbReference>
<reference evidence="4" key="1">
    <citation type="submission" date="2019-12" db="EMBL/GenBank/DDBJ databases">
        <authorList>
            <person name="Scholes J."/>
        </authorList>
    </citation>
    <scope>NUCLEOTIDE SEQUENCE</scope>
</reference>
<feature type="domain" description="DUF3741" evidence="3">
    <location>
        <begin position="80"/>
        <end position="110"/>
    </location>
</feature>
<dbReference type="PANTHER" id="PTHR21726:SF29">
    <property type="entry name" value="EXPRESSED PROTEIN"/>
    <property type="match status" value="1"/>
</dbReference>
<accession>A0A9N7MXX8</accession>
<evidence type="ECO:0000313" key="4">
    <source>
        <dbReference type="EMBL" id="CAA0817553.1"/>
    </source>
</evidence>
<organism evidence="4 5">
    <name type="scientific">Striga hermonthica</name>
    <name type="common">Purple witchweed</name>
    <name type="synonym">Buchnera hermonthica</name>
    <dbReference type="NCBI Taxonomy" id="68872"/>
    <lineage>
        <taxon>Eukaryota</taxon>
        <taxon>Viridiplantae</taxon>
        <taxon>Streptophyta</taxon>
        <taxon>Embryophyta</taxon>
        <taxon>Tracheophyta</taxon>
        <taxon>Spermatophyta</taxon>
        <taxon>Magnoliopsida</taxon>
        <taxon>eudicotyledons</taxon>
        <taxon>Gunneridae</taxon>
        <taxon>Pentapetalae</taxon>
        <taxon>asterids</taxon>
        <taxon>lamiids</taxon>
        <taxon>Lamiales</taxon>
        <taxon>Orobanchaceae</taxon>
        <taxon>Buchnereae</taxon>
        <taxon>Striga</taxon>
    </lineage>
</organism>
<proteinExistence type="predicted"/>
<evidence type="ECO:0000259" key="3">
    <source>
        <dbReference type="Pfam" id="PF14383"/>
    </source>
</evidence>
<dbReference type="PANTHER" id="PTHR21726">
    <property type="entry name" value="PHOSPHATIDYLINOSITOL N-ACETYLGLUCOSAMINYLTRANSFERASE SUBUNIT P DOWN SYNDROME CRITICAL REGION PROTEIN 5 -RELATED"/>
    <property type="match status" value="1"/>
</dbReference>
<feature type="compositionally biased region" description="Polar residues" evidence="1">
    <location>
        <begin position="337"/>
        <end position="348"/>
    </location>
</feature>
<dbReference type="EMBL" id="CACSLK010015970">
    <property type="protein sequence ID" value="CAA0817553.1"/>
    <property type="molecule type" value="Genomic_DNA"/>
</dbReference>
<dbReference type="OrthoDB" id="765769at2759"/>
<evidence type="ECO:0000256" key="1">
    <source>
        <dbReference type="SAM" id="MobiDB-lite"/>
    </source>
</evidence>
<dbReference type="Pfam" id="PF14383">
    <property type="entry name" value="VARLMGL"/>
    <property type="match status" value="1"/>
</dbReference>
<sequence>MRTEGQGSKAGNYVGGLLNLFDWNAKSRKKLSSKAKLPDKLKQKKRFDGNMPTTLLHMLDEDEFAAGSSVKGSSNYSCASSLTEGDFYTSKAPNVVARLMGLDSLPTSSFLDPNSTPLSNCRSFASSSHYKSRSLDFSQDLEFKCENFAKRSTEKFCTEIMPPRSAKSPVRNSSLGPPNNAAHVMEAAAKIIKTGPKAREKTKMPQRVRELKEKVQAVIKTSNSVTRSWDGSAAYSRAIDAKNNGKSVSLALQAKANVKTRSLVGQKEASESSTTNRVLASQSQAQKSTTLKKPSAQKGTSVLRQNNQKQNCPADSEKVPPLKSGSQGGKKVPIGEFTSSRQRNSSKLASEVGDDKKRVRSRNSAGVAKNKRSFDRNTRSKKNELKGKCGNLVDSGGAMDVVSFTFSARQGAGSVGSTNCPSKRILLDPGGVDGQNKFLPLGQSVNDILRHTFLEGRLKLLTQKEFTQQKTKDGVWIDYIEGQPSSSLVQNGHSYSNGFITAKNLQVKDVDMHDQRTIFGERTLLDNRLPSPVSVLDHISITESSNSSEITDSSSTRGGKHCSSIQFQEADLSDSASSTSKASKTGSVALNSPHHNNKPRNSELLYIKKLLSNIEPMFKDYALGKTNEIVNPRVFKQLETREEVNSNGVESISRLDRRLMFDCVKECLDLRCGRFAKGGYKLWAKGTIVVRRNDVLAENVYRDISCWGSMGHYMVDEIVGKDMSSKKGSWLDHEADVFELGIRIESWVLSSLIDEVVDDILVL</sequence>
<feature type="region of interest" description="Disordered" evidence="1">
    <location>
        <begin position="260"/>
        <end position="389"/>
    </location>
</feature>
<feature type="compositionally biased region" description="Basic and acidic residues" evidence="1">
    <location>
        <begin position="372"/>
        <end position="387"/>
    </location>
</feature>
<feature type="domain" description="DUF4378" evidence="2">
    <location>
        <begin position="604"/>
        <end position="755"/>
    </location>
</feature>
<feature type="compositionally biased region" description="Low complexity" evidence="1">
    <location>
        <begin position="573"/>
        <end position="587"/>
    </location>
</feature>
<dbReference type="InterPro" id="IPR032795">
    <property type="entry name" value="DUF3741-assoc"/>
</dbReference>
<feature type="compositionally biased region" description="Polar residues" evidence="1">
    <location>
        <begin position="271"/>
        <end position="313"/>
    </location>
</feature>
<protein>
    <recommendedName>
        <fullName evidence="6">DUF3741 domain-containing protein</fullName>
    </recommendedName>
</protein>
<evidence type="ECO:0000313" key="5">
    <source>
        <dbReference type="Proteomes" id="UP001153555"/>
    </source>
</evidence>
<name>A0A9N7MXX8_STRHE</name>
<dbReference type="Proteomes" id="UP001153555">
    <property type="component" value="Unassembled WGS sequence"/>
</dbReference>
<evidence type="ECO:0000259" key="2">
    <source>
        <dbReference type="Pfam" id="PF14309"/>
    </source>
</evidence>
<comment type="caution">
    <text evidence="4">The sequence shown here is derived from an EMBL/GenBank/DDBJ whole genome shotgun (WGS) entry which is preliminary data.</text>
</comment>
<dbReference type="AlphaFoldDB" id="A0A9N7MXX8"/>
<dbReference type="Pfam" id="PF14309">
    <property type="entry name" value="DUF4378"/>
    <property type="match status" value="1"/>
</dbReference>
<feature type="region of interest" description="Disordered" evidence="1">
    <location>
        <begin position="571"/>
        <end position="596"/>
    </location>
</feature>
<gene>
    <name evidence="4" type="ORF">SHERM_17125</name>
</gene>
<evidence type="ECO:0008006" key="6">
    <source>
        <dbReference type="Google" id="ProtNLM"/>
    </source>
</evidence>
<keyword evidence="5" id="KW-1185">Reference proteome</keyword>